<evidence type="ECO:0000313" key="5">
    <source>
        <dbReference type="Proteomes" id="UP000199305"/>
    </source>
</evidence>
<feature type="transmembrane region" description="Helical" evidence="2">
    <location>
        <begin position="21"/>
        <end position="48"/>
    </location>
</feature>
<sequence>MSGLFREKVLQRQADRLHGDILLLPRLSHSTILLFFLLWLVLLVIWLVTSSYARKETVQGWLEPASGVLRVYADGPGVIKQVLVEEGEKVIRDQPLIVVNGDRVLPDGKNLETLLLAEYESQRNLLSEQLARSEKLKQQKQQNIQQNIAAARRDLSLLDQQIIAQARRYKIISEQAERYRILNERGHISSVELEGMLAQELEMGAERQSLQRNRVRLQSQIQQLKNEMLLLPEEYANTAGQLRARLSDLAQKVAQLHGQRAYIVRASRAGIVSNLQAEEGQQAQSGIPVLSLVPDGEVLAAQLLVPVRSAGFLDVGQSLKIRYDAFPFQKFGLYGGSVLEVSDTVMLPDELLNTPISVREPVFKVSAELAQSSVRAYGKDFPLKPGMTLSADVQLAERSLLQWLLEPIYSLKGRL</sequence>
<evidence type="ECO:0000256" key="1">
    <source>
        <dbReference type="SAM" id="Coils"/>
    </source>
</evidence>
<evidence type="ECO:0000259" key="3">
    <source>
        <dbReference type="Pfam" id="PF26002"/>
    </source>
</evidence>
<keyword evidence="1" id="KW-0175">Coiled coil</keyword>
<gene>
    <name evidence="4" type="ORF">SAMN05216212_2506</name>
</gene>
<name>A0A1G9CGX3_9GAMM</name>
<dbReference type="OrthoDB" id="9775513at2"/>
<evidence type="ECO:0000313" key="4">
    <source>
        <dbReference type="EMBL" id="SDK50922.1"/>
    </source>
</evidence>
<dbReference type="Gene3D" id="2.40.50.100">
    <property type="match status" value="1"/>
</dbReference>
<feature type="domain" description="AprE-like beta-barrel" evidence="3">
    <location>
        <begin position="301"/>
        <end position="394"/>
    </location>
</feature>
<keyword evidence="5" id="KW-1185">Reference proteome</keyword>
<dbReference type="Pfam" id="PF26002">
    <property type="entry name" value="Beta-barrel_AprE"/>
    <property type="match status" value="1"/>
</dbReference>
<feature type="coiled-coil region" evidence="1">
    <location>
        <begin position="116"/>
        <end position="161"/>
    </location>
</feature>
<dbReference type="PANTHER" id="PTHR30386:SF28">
    <property type="entry name" value="EXPORTED PROTEIN"/>
    <property type="match status" value="1"/>
</dbReference>
<reference evidence="5" key="1">
    <citation type="submission" date="2016-10" db="EMBL/GenBank/DDBJ databases">
        <authorList>
            <person name="Varghese N."/>
            <person name="Submissions S."/>
        </authorList>
    </citation>
    <scope>NUCLEOTIDE SEQUENCE [LARGE SCALE GENOMIC DNA]</scope>
    <source>
        <strain evidence="5">CGMCC 1.10658</strain>
    </source>
</reference>
<keyword evidence="2" id="KW-0472">Membrane</keyword>
<keyword evidence="2" id="KW-0812">Transmembrane</keyword>
<organism evidence="4 5">
    <name type="scientific">Microbulbifer yueqingensis</name>
    <dbReference type="NCBI Taxonomy" id="658219"/>
    <lineage>
        <taxon>Bacteria</taxon>
        <taxon>Pseudomonadati</taxon>
        <taxon>Pseudomonadota</taxon>
        <taxon>Gammaproteobacteria</taxon>
        <taxon>Cellvibrionales</taxon>
        <taxon>Microbulbiferaceae</taxon>
        <taxon>Microbulbifer</taxon>
    </lineage>
</organism>
<dbReference type="STRING" id="658219.SAMN05216212_2506"/>
<accession>A0A1G9CGX3</accession>
<dbReference type="InterPro" id="IPR058982">
    <property type="entry name" value="Beta-barrel_AprE"/>
</dbReference>
<dbReference type="EMBL" id="FNFH01000005">
    <property type="protein sequence ID" value="SDK50922.1"/>
    <property type="molecule type" value="Genomic_DNA"/>
</dbReference>
<evidence type="ECO:0000256" key="2">
    <source>
        <dbReference type="SAM" id="Phobius"/>
    </source>
</evidence>
<keyword evidence="2" id="KW-1133">Transmembrane helix</keyword>
<dbReference type="RefSeq" id="WP_091515216.1">
    <property type="nucleotide sequence ID" value="NZ_FNFH01000005.1"/>
</dbReference>
<dbReference type="PRINTS" id="PR01490">
    <property type="entry name" value="RTXTOXIND"/>
</dbReference>
<protein>
    <submittedName>
        <fullName evidence="4">Membrane fusion protein</fullName>
    </submittedName>
</protein>
<dbReference type="PANTHER" id="PTHR30386">
    <property type="entry name" value="MEMBRANE FUSION SUBUNIT OF EMRAB-TOLC MULTIDRUG EFFLUX PUMP"/>
    <property type="match status" value="1"/>
</dbReference>
<dbReference type="InterPro" id="IPR050739">
    <property type="entry name" value="MFP"/>
</dbReference>
<dbReference type="AlphaFoldDB" id="A0A1G9CGX3"/>
<dbReference type="Proteomes" id="UP000199305">
    <property type="component" value="Unassembled WGS sequence"/>
</dbReference>
<proteinExistence type="predicted"/>